<reference evidence="1" key="1">
    <citation type="journal article" date="2011" name="Plant Physiol.">
        <title>Comprehensive sequence analysis of 24,783 barley full-length cDNAs derived from 12 clone libraries.</title>
        <authorList>
            <person name="Matsumoto T."/>
            <person name="Tanaka T."/>
            <person name="Sakai H."/>
            <person name="Amano N."/>
            <person name="Kanamori H."/>
            <person name="Kurita K."/>
            <person name="Kikuta A."/>
            <person name="Kamiya K."/>
            <person name="Yamamoto M."/>
            <person name="Ikawa H."/>
            <person name="Fujii N."/>
            <person name="Hori K."/>
            <person name="Itoh T."/>
            <person name="Sato K."/>
        </authorList>
    </citation>
    <scope>NUCLEOTIDE SEQUENCE</scope>
    <source>
        <tissue evidence="1">Shoot and root</tissue>
    </source>
</reference>
<sequence>MESISHNKVDPRELYLRKL</sequence>
<proteinExistence type="evidence at transcript level"/>
<dbReference type="AlphaFoldDB" id="F2DS42"/>
<organism evidence="1">
    <name type="scientific">Hordeum vulgare subsp. vulgare</name>
    <name type="common">Domesticated barley</name>
    <dbReference type="NCBI Taxonomy" id="112509"/>
    <lineage>
        <taxon>Eukaryota</taxon>
        <taxon>Viridiplantae</taxon>
        <taxon>Streptophyta</taxon>
        <taxon>Embryophyta</taxon>
        <taxon>Tracheophyta</taxon>
        <taxon>Spermatophyta</taxon>
        <taxon>Magnoliopsida</taxon>
        <taxon>Liliopsida</taxon>
        <taxon>Poales</taxon>
        <taxon>Poaceae</taxon>
        <taxon>BOP clade</taxon>
        <taxon>Pooideae</taxon>
        <taxon>Triticodae</taxon>
        <taxon>Triticeae</taxon>
        <taxon>Hordeinae</taxon>
        <taxon>Hordeum</taxon>
    </lineage>
</organism>
<protein>
    <submittedName>
        <fullName evidence="1">Predicted protein</fullName>
    </submittedName>
</protein>
<evidence type="ECO:0000313" key="1">
    <source>
        <dbReference type="EMBL" id="BAJ97913.1"/>
    </source>
</evidence>
<accession>F2DS42</accession>
<name>F2DS42_HORVV</name>
<dbReference type="EMBL" id="AK366710">
    <property type="protein sequence ID" value="BAJ97913.1"/>
    <property type="molecule type" value="mRNA"/>
</dbReference>